<dbReference type="InterPro" id="IPR026902">
    <property type="entry name" value="RnfC_N"/>
</dbReference>
<name>S0DD99_9ZZZZ</name>
<dbReference type="InterPro" id="IPR017896">
    <property type="entry name" value="4Fe4S_Fe-S-bd"/>
</dbReference>
<dbReference type="PANTHER" id="PTHR43034">
    <property type="entry name" value="ION-TRANSLOCATING OXIDOREDUCTASE COMPLEX SUBUNIT C"/>
    <property type="match status" value="1"/>
</dbReference>
<organism evidence="9">
    <name type="scientific">termite gut metagenome</name>
    <dbReference type="NCBI Taxonomy" id="433724"/>
    <lineage>
        <taxon>unclassified sequences</taxon>
        <taxon>metagenomes</taxon>
        <taxon>organismal metagenomes</taxon>
    </lineage>
</organism>
<reference evidence="9" key="2">
    <citation type="journal article" date="2013" name="Biotechnol. Biofuels">
        <title>Mining for hemicellulases in the fungus-growing termite Pseudacanthotermes militaris using functional metagenomics.</title>
        <authorList>
            <person name="Bastien G."/>
            <person name="Arnal G."/>
            <person name="Bozonnet S."/>
            <person name="Laguerre S."/>
            <person name="Ferreira F."/>
            <person name="Faure R."/>
            <person name="Henrissat B."/>
            <person name="Lefevre F."/>
            <person name="Robe P."/>
            <person name="Bouchez O."/>
            <person name="Noirot C."/>
            <person name="Dumon C."/>
            <person name="O'Donohue M."/>
        </authorList>
    </citation>
    <scope>NUCLEOTIDE SEQUENCE</scope>
</reference>
<keyword evidence="6" id="KW-0408">Iron</keyword>
<protein>
    <submittedName>
        <fullName evidence="9">Putative NADH dehydrogenase</fullName>
    </submittedName>
</protein>
<keyword evidence="1" id="KW-0813">Transport</keyword>
<dbReference type="GO" id="GO:0051539">
    <property type="term" value="F:4 iron, 4 sulfur cluster binding"/>
    <property type="evidence" value="ECO:0007669"/>
    <property type="project" value="UniProtKB-KW"/>
</dbReference>
<evidence type="ECO:0000256" key="4">
    <source>
        <dbReference type="ARBA" id="ARBA00022737"/>
    </source>
</evidence>
<dbReference type="InterPro" id="IPR009051">
    <property type="entry name" value="Helical_ferredxn"/>
</dbReference>
<dbReference type="Pfam" id="PF13375">
    <property type="entry name" value="RnfC_N"/>
    <property type="match status" value="1"/>
</dbReference>
<dbReference type="InterPro" id="IPR037225">
    <property type="entry name" value="Nuo51_FMN-bd_sf"/>
</dbReference>
<dbReference type="PROSITE" id="PS00198">
    <property type="entry name" value="4FE4S_FER_1"/>
    <property type="match status" value="1"/>
</dbReference>
<evidence type="ECO:0000256" key="2">
    <source>
        <dbReference type="ARBA" id="ARBA00022485"/>
    </source>
</evidence>
<dbReference type="PANTHER" id="PTHR43034:SF2">
    <property type="entry name" value="ION-TRANSLOCATING OXIDOREDUCTASE COMPLEX SUBUNIT C"/>
    <property type="match status" value="1"/>
</dbReference>
<dbReference type="Gene3D" id="1.10.1060.10">
    <property type="entry name" value="Alpha-helical ferredoxin"/>
    <property type="match status" value="1"/>
</dbReference>
<dbReference type="EMBL" id="HF548270">
    <property type="protein sequence ID" value="CCO20858.1"/>
    <property type="molecule type" value="Genomic_DNA"/>
</dbReference>
<dbReference type="GO" id="GO:0046872">
    <property type="term" value="F:metal ion binding"/>
    <property type="evidence" value="ECO:0007669"/>
    <property type="project" value="UniProtKB-KW"/>
</dbReference>
<keyword evidence="5" id="KW-0249">Electron transport</keyword>
<evidence type="ECO:0000256" key="7">
    <source>
        <dbReference type="ARBA" id="ARBA00023014"/>
    </source>
</evidence>
<dbReference type="InterPro" id="IPR011538">
    <property type="entry name" value="Nuo51_FMN-bd"/>
</dbReference>
<keyword evidence="2" id="KW-0004">4Fe-4S</keyword>
<dbReference type="PIRSF" id="PIRSF036408">
    <property type="entry name" value="PduS_prd"/>
    <property type="match status" value="1"/>
</dbReference>
<dbReference type="InterPro" id="IPR011053">
    <property type="entry name" value="Single_hybrid_motif"/>
</dbReference>
<keyword evidence="7" id="KW-0411">Iron-sulfur</keyword>
<evidence type="ECO:0000259" key="8">
    <source>
        <dbReference type="PROSITE" id="PS51379"/>
    </source>
</evidence>
<evidence type="ECO:0000256" key="5">
    <source>
        <dbReference type="ARBA" id="ARBA00022982"/>
    </source>
</evidence>
<evidence type="ECO:0000256" key="1">
    <source>
        <dbReference type="ARBA" id="ARBA00022448"/>
    </source>
</evidence>
<evidence type="ECO:0000256" key="6">
    <source>
        <dbReference type="ARBA" id="ARBA00023004"/>
    </source>
</evidence>
<dbReference type="Pfam" id="PF10531">
    <property type="entry name" value="SLBB"/>
    <property type="match status" value="1"/>
</dbReference>
<dbReference type="SUPFAM" id="SSF142019">
    <property type="entry name" value="Nqo1 FMN-binding domain-like"/>
    <property type="match status" value="1"/>
</dbReference>
<keyword evidence="3" id="KW-0479">Metal-binding</keyword>
<accession>S0DD99</accession>
<feature type="domain" description="4Fe-4S ferredoxin-type" evidence="8">
    <location>
        <begin position="297"/>
        <end position="328"/>
    </location>
</feature>
<dbReference type="Pfam" id="PF01512">
    <property type="entry name" value="Complex1_51K"/>
    <property type="match status" value="1"/>
</dbReference>
<dbReference type="Gene3D" id="3.40.50.11540">
    <property type="entry name" value="NADH-ubiquinone oxidoreductase 51kDa subunit"/>
    <property type="match status" value="1"/>
</dbReference>
<dbReference type="GO" id="GO:0009055">
    <property type="term" value="F:electron transfer activity"/>
    <property type="evidence" value="ECO:0007669"/>
    <property type="project" value="InterPro"/>
</dbReference>
<proteinExistence type="predicted"/>
<dbReference type="InterPro" id="IPR019554">
    <property type="entry name" value="Soluble_ligand-bd"/>
</dbReference>
<dbReference type="Pfam" id="PF13534">
    <property type="entry name" value="Fer4_17"/>
    <property type="match status" value="1"/>
</dbReference>
<dbReference type="SUPFAM" id="SSF46548">
    <property type="entry name" value="alpha-helical ferredoxin"/>
    <property type="match status" value="1"/>
</dbReference>
<sequence length="447" mass="47982">MNLLTQIWQAGVVGCGGAGFPTHFKWNAGAEHFIINAVECEPLLCTDRYLMRTCADTIVSVCQSVSKVLGAKYTTIALKRSYREEIAALEAVISRLGADIALHKLDSFYPAGDEHVLVREVMGKTVPYGGLPLDVGAIVSNVATIVAVGDAMDNRPLIEKYITVAGEVGKPCIVKAPVGTPVDVCIRAAGGALVDDPLIIAGGPLMGKAISHWPMEEQVVTKTTSGLLILKKDSYMADYLCPLELERLRKTAASACIQCSYCTMLCPRSLLGHPLQPHRIMRAIGANGDMEALLRENESVRNVSLCTQCGVCTVYACPMGLKPSRVNELLKATMAAQKIRGVKGESTEPLAVREWRKIPTGRITARADVLKYEDRVSGEAVTVYPDEVFIGLRQGIGKPPDPLVEEGDHVEAGELIAKIPQDTLGASLHASISGIVVEISDVIRIVG</sequence>
<dbReference type="GO" id="GO:0016020">
    <property type="term" value="C:membrane"/>
    <property type="evidence" value="ECO:0007669"/>
    <property type="project" value="InterPro"/>
</dbReference>
<reference evidence="9" key="1">
    <citation type="submission" date="2012-10" db="EMBL/GenBank/DDBJ databases">
        <authorList>
            <person name="Sandrine L."/>
        </authorList>
    </citation>
    <scope>NUCLEOTIDE SEQUENCE</scope>
</reference>
<evidence type="ECO:0000313" key="9">
    <source>
        <dbReference type="EMBL" id="CCO20858.1"/>
    </source>
</evidence>
<dbReference type="InterPro" id="IPR017900">
    <property type="entry name" value="4Fe4S_Fe_S_CS"/>
</dbReference>
<evidence type="ECO:0000256" key="3">
    <source>
        <dbReference type="ARBA" id="ARBA00022723"/>
    </source>
</evidence>
<dbReference type="SUPFAM" id="SSF142984">
    <property type="entry name" value="Nqo1 middle domain-like"/>
    <property type="match status" value="1"/>
</dbReference>
<dbReference type="InterPro" id="IPR010208">
    <property type="entry name" value="Ion_transpt_RnfC/RsxC"/>
</dbReference>
<gene>
    <name evidence="9" type="ORF">BN138_46</name>
</gene>
<dbReference type="SUPFAM" id="SSF51230">
    <property type="entry name" value="Single hybrid motif"/>
    <property type="match status" value="1"/>
</dbReference>
<dbReference type="PROSITE" id="PS51379">
    <property type="entry name" value="4FE4S_FER_2"/>
    <property type="match status" value="1"/>
</dbReference>
<dbReference type="AlphaFoldDB" id="S0DD99"/>
<dbReference type="InterPro" id="IPR017054">
    <property type="entry name" value="PduS"/>
</dbReference>
<keyword evidence="4" id="KW-0677">Repeat</keyword>